<dbReference type="Proteomes" id="UP001151079">
    <property type="component" value="Unassembled WGS sequence"/>
</dbReference>
<organism evidence="2 3">
    <name type="scientific">Flavobacterium shii</name>
    <dbReference type="NCBI Taxonomy" id="2987687"/>
    <lineage>
        <taxon>Bacteria</taxon>
        <taxon>Pseudomonadati</taxon>
        <taxon>Bacteroidota</taxon>
        <taxon>Flavobacteriia</taxon>
        <taxon>Flavobacteriales</taxon>
        <taxon>Flavobacteriaceae</taxon>
        <taxon>Flavobacterium</taxon>
    </lineage>
</organism>
<keyword evidence="1" id="KW-0472">Membrane</keyword>
<evidence type="ECO:0000313" key="2">
    <source>
        <dbReference type="EMBL" id="MCV9930538.1"/>
    </source>
</evidence>
<protein>
    <recommendedName>
        <fullName evidence="4">MORN repeat variant</fullName>
    </recommendedName>
</protein>
<proteinExistence type="predicted"/>
<dbReference type="SUPFAM" id="SSF82185">
    <property type="entry name" value="Histone H3 K4-specific methyltransferase SET7/9 N-terminal domain"/>
    <property type="match status" value="1"/>
</dbReference>
<sequence>MKIYKITLLMLFVVIVGFLIIFFSYNDEKIYVLKKYDSKTKKTITMEYLLKNGDTVFHGKCNYYNENGRKISEGNFVNGHVVGKVTNYYDNGKIESIIYYKTNEIKEESTYYSSIGLIEKYIIYNDLGNPSFKINYSNRSVRSYDGHPLLEIYQYKFSHKKQFNIQTNQTLSVGDTLKYKYLLAEIPYSKRTFKIENLSIDNTKVQRIIKKKFPVGIDVDEVLTKKGVNTIRAIVKYEFNDEIVPILNDTISFEVNVN</sequence>
<evidence type="ECO:0008006" key="4">
    <source>
        <dbReference type="Google" id="ProtNLM"/>
    </source>
</evidence>
<keyword evidence="1" id="KW-0812">Transmembrane</keyword>
<evidence type="ECO:0000313" key="3">
    <source>
        <dbReference type="Proteomes" id="UP001151079"/>
    </source>
</evidence>
<evidence type="ECO:0000256" key="1">
    <source>
        <dbReference type="SAM" id="Phobius"/>
    </source>
</evidence>
<feature type="transmembrane region" description="Helical" evidence="1">
    <location>
        <begin position="6"/>
        <end position="25"/>
    </location>
</feature>
<gene>
    <name evidence="2" type="ORF">OIU83_22955</name>
</gene>
<keyword evidence="3" id="KW-1185">Reference proteome</keyword>
<keyword evidence="1" id="KW-1133">Transmembrane helix</keyword>
<accession>A0A9X3C885</accession>
<name>A0A9X3C885_9FLAO</name>
<dbReference type="RefSeq" id="WP_264208604.1">
    <property type="nucleotide sequence ID" value="NZ_JAOZEW010000039.1"/>
</dbReference>
<comment type="caution">
    <text evidence="2">The sequence shown here is derived from an EMBL/GenBank/DDBJ whole genome shotgun (WGS) entry which is preliminary data.</text>
</comment>
<reference evidence="2" key="1">
    <citation type="submission" date="2022-10" db="EMBL/GenBank/DDBJ databases">
        <title>Two novel species of Flavobacterium.</title>
        <authorList>
            <person name="Liu Q."/>
            <person name="Xin Y.-H."/>
        </authorList>
    </citation>
    <scope>NUCLEOTIDE SEQUENCE</scope>
    <source>
        <strain evidence="2">LS1R49</strain>
    </source>
</reference>
<dbReference type="EMBL" id="JAOZEW010000039">
    <property type="protein sequence ID" value="MCV9930538.1"/>
    <property type="molecule type" value="Genomic_DNA"/>
</dbReference>
<dbReference type="AlphaFoldDB" id="A0A9X3C885"/>
<dbReference type="Gene3D" id="3.90.930.1">
    <property type="match status" value="1"/>
</dbReference>